<evidence type="ECO:0000313" key="2">
    <source>
        <dbReference type="Proteomes" id="UP001163603"/>
    </source>
</evidence>
<comment type="caution">
    <text evidence="1">The sequence shown here is derived from an EMBL/GenBank/DDBJ whole genome shotgun (WGS) entry which is preliminary data.</text>
</comment>
<proteinExistence type="predicted"/>
<sequence>MFSFDIGDHLLLLTTMVSFVIMFLSFELQLSHMFNCGEGFKKTELL</sequence>
<accession>A0ACC0YXA3</accession>
<organism evidence="1 2">
    <name type="scientific">Pistacia integerrima</name>
    <dbReference type="NCBI Taxonomy" id="434235"/>
    <lineage>
        <taxon>Eukaryota</taxon>
        <taxon>Viridiplantae</taxon>
        <taxon>Streptophyta</taxon>
        <taxon>Embryophyta</taxon>
        <taxon>Tracheophyta</taxon>
        <taxon>Spermatophyta</taxon>
        <taxon>Magnoliopsida</taxon>
        <taxon>eudicotyledons</taxon>
        <taxon>Gunneridae</taxon>
        <taxon>Pentapetalae</taxon>
        <taxon>rosids</taxon>
        <taxon>malvids</taxon>
        <taxon>Sapindales</taxon>
        <taxon>Anacardiaceae</taxon>
        <taxon>Pistacia</taxon>
    </lineage>
</organism>
<name>A0ACC0YXA3_9ROSI</name>
<protein>
    <submittedName>
        <fullName evidence="1">Uncharacterized protein</fullName>
    </submittedName>
</protein>
<dbReference type="Proteomes" id="UP001163603">
    <property type="component" value="Chromosome 4"/>
</dbReference>
<gene>
    <name evidence="1" type="ORF">Pint_18812</name>
</gene>
<evidence type="ECO:0000313" key="1">
    <source>
        <dbReference type="EMBL" id="KAJ0043343.1"/>
    </source>
</evidence>
<reference evidence="2" key="1">
    <citation type="journal article" date="2023" name="G3 (Bethesda)">
        <title>Genome assembly and association tests identify interacting loci associated with vigor, precocity, and sex in interspecific pistachio rootstocks.</title>
        <authorList>
            <person name="Palmer W."/>
            <person name="Jacygrad E."/>
            <person name="Sagayaradj S."/>
            <person name="Cavanaugh K."/>
            <person name="Han R."/>
            <person name="Bertier L."/>
            <person name="Beede B."/>
            <person name="Kafkas S."/>
            <person name="Golino D."/>
            <person name="Preece J."/>
            <person name="Michelmore R."/>
        </authorList>
    </citation>
    <scope>NUCLEOTIDE SEQUENCE [LARGE SCALE GENOMIC DNA]</scope>
</reference>
<dbReference type="EMBL" id="CM047739">
    <property type="protein sequence ID" value="KAJ0043343.1"/>
    <property type="molecule type" value="Genomic_DNA"/>
</dbReference>
<keyword evidence="2" id="KW-1185">Reference proteome</keyword>